<sequence length="245" mass="26370">MPLPHHLPVEIGDAIASTVSELYPGAPATLLYGSTLSGERSARSDIDLLVILAGGDRMVERRVRRGGLTFQITAIPRHALPHLPGASRKAGRQVGLVGLVHGQVVLGALPELEDLRRLAVDAFTEVNAAMSRQWERNLRKAVEMAESALDRPGPGGTALALRAVAMLMEAELQSRSRDYFSTRSRLRALAEAEPDIVADYARIAASVAAGEMEPLAGVARRLLKTLPPPPDDEIVRNAPVAVFMR</sequence>
<name>A0A1U7DD33_9RHOB</name>
<dbReference type="EMBL" id="CP014799">
    <property type="protein sequence ID" value="APX26087.1"/>
    <property type="molecule type" value="Genomic_DNA"/>
</dbReference>
<evidence type="ECO:0000313" key="2">
    <source>
        <dbReference type="Proteomes" id="UP000186559"/>
    </source>
</evidence>
<proteinExistence type="predicted"/>
<protein>
    <recommendedName>
        <fullName evidence="3">Nucleotidyltransferase family protein</fullName>
    </recommendedName>
</protein>
<dbReference type="Gene3D" id="3.30.460.10">
    <property type="entry name" value="Beta Polymerase, domain 2"/>
    <property type="match status" value="1"/>
</dbReference>
<evidence type="ECO:0008006" key="3">
    <source>
        <dbReference type="Google" id="ProtNLM"/>
    </source>
</evidence>
<dbReference type="CDD" id="cd05403">
    <property type="entry name" value="NT_KNTase_like"/>
    <property type="match status" value="1"/>
</dbReference>
<dbReference type="Proteomes" id="UP000186559">
    <property type="component" value="Plasmid pTPRO3"/>
</dbReference>
<dbReference type="AlphaFoldDB" id="A0A1U7DD33"/>
<dbReference type="InterPro" id="IPR043519">
    <property type="entry name" value="NT_sf"/>
</dbReference>
<dbReference type="SUPFAM" id="SSF81301">
    <property type="entry name" value="Nucleotidyltransferase"/>
    <property type="match status" value="1"/>
</dbReference>
<gene>
    <name evidence="1" type="ORF">Ga0080559_TMP5018</name>
</gene>
<dbReference type="KEGG" id="tpro:Ga0080559_TMP5018"/>
<organism evidence="1 2">
    <name type="scientific">Salipiger profundus</name>
    <dbReference type="NCBI Taxonomy" id="1229727"/>
    <lineage>
        <taxon>Bacteria</taxon>
        <taxon>Pseudomonadati</taxon>
        <taxon>Pseudomonadota</taxon>
        <taxon>Alphaproteobacteria</taxon>
        <taxon>Rhodobacterales</taxon>
        <taxon>Roseobacteraceae</taxon>
        <taxon>Salipiger</taxon>
    </lineage>
</organism>
<evidence type="ECO:0000313" key="1">
    <source>
        <dbReference type="EMBL" id="APX26087.1"/>
    </source>
</evidence>
<keyword evidence="2" id="KW-1185">Reference proteome</keyword>
<accession>A0A1U7DD33</accession>
<keyword evidence="1" id="KW-0614">Plasmid</keyword>
<geneLocation type="plasmid" evidence="2">
    <name>ptpro3</name>
</geneLocation>
<reference evidence="1 2" key="1">
    <citation type="submission" date="2016-03" db="EMBL/GenBank/DDBJ databases">
        <title>Deep-sea bacteria in the southern Pacific.</title>
        <authorList>
            <person name="Tang K."/>
        </authorList>
    </citation>
    <scope>NUCLEOTIDE SEQUENCE [LARGE SCALE GENOMIC DNA]</scope>
    <source>
        <strain evidence="1 2">JLT2016</strain>
        <plasmid evidence="2">Plasmid ptpro3</plasmid>
    </source>
</reference>